<keyword evidence="4" id="KW-1185">Reference proteome</keyword>
<gene>
    <name evidence="3" type="ORF">H663_011415</name>
</gene>
<keyword evidence="2" id="KW-0413">Isomerase</keyword>
<dbReference type="AlphaFoldDB" id="A0A2T7UCU2"/>
<comment type="similarity">
    <text evidence="1">Belongs to the aspartate/glutamate racemases family.</text>
</comment>
<reference evidence="3" key="1">
    <citation type="submission" date="2017-04" db="EMBL/GenBank/DDBJ databases">
        <title>Unexpected and diverse lifestyles within the genus Limnohabitans.</title>
        <authorList>
            <person name="Kasalicky V."/>
            <person name="Mehrshad M."/>
            <person name="Andrei S.-A."/>
            <person name="Salcher M."/>
            <person name="Kratochvilova H."/>
            <person name="Simek K."/>
            <person name="Ghai R."/>
        </authorList>
    </citation>
    <scope>NUCLEOTIDE SEQUENCE [LARGE SCALE GENOMIC DNA]</scope>
    <source>
        <strain evidence="3">II-D5</strain>
    </source>
</reference>
<dbReference type="SUPFAM" id="SSF53681">
    <property type="entry name" value="Aspartate/glutamate racemase"/>
    <property type="match status" value="2"/>
</dbReference>
<dbReference type="NCBIfam" id="TIGR00035">
    <property type="entry name" value="asp_race"/>
    <property type="match status" value="1"/>
</dbReference>
<dbReference type="GO" id="GO:0047661">
    <property type="term" value="F:amino-acid racemase activity"/>
    <property type="evidence" value="ECO:0007669"/>
    <property type="project" value="InterPro"/>
</dbReference>
<dbReference type="PANTHER" id="PTHR21198">
    <property type="entry name" value="GLUTAMATE RACEMASE"/>
    <property type="match status" value="1"/>
</dbReference>
<dbReference type="EMBL" id="LFYT02000013">
    <property type="protein sequence ID" value="PVE42520.1"/>
    <property type="molecule type" value="Genomic_DNA"/>
</dbReference>
<dbReference type="Gene3D" id="3.40.50.1860">
    <property type="match status" value="2"/>
</dbReference>
<sequence>MKKIGLIGGMSWESTALYYQHINREVAKRHGGLRSARVHLISLDFQEIADLQKQGDWLRMTEILQTAARQLESSGAEVLLICTNTMHRIAQEVQSVTALPLLHIADVTADAILAAGLHKVGLLGTRFTMEQAFMRDRLAARGIACVVPDEPGRIEVHRVIFEELCQGVVKEDSRQKLAALVRDLAAQGAQGVILGCTELTMILQPGDGGLPSFDTTALHAMAAVDFSLS</sequence>
<dbReference type="InterPro" id="IPR004380">
    <property type="entry name" value="Asp_race"/>
</dbReference>
<protein>
    <submittedName>
        <fullName evidence="3">Aspartate/glutamate racemase</fullName>
    </submittedName>
</protein>
<comment type="caution">
    <text evidence="3">The sequence shown here is derived from an EMBL/GenBank/DDBJ whole genome shotgun (WGS) entry which is preliminary data.</text>
</comment>
<dbReference type="InterPro" id="IPR015942">
    <property type="entry name" value="Asp/Glu/hydantoin_racemase"/>
</dbReference>
<evidence type="ECO:0000256" key="2">
    <source>
        <dbReference type="ARBA" id="ARBA00023235"/>
    </source>
</evidence>
<dbReference type="OrthoDB" id="9803739at2"/>
<evidence type="ECO:0000256" key="1">
    <source>
        <dbReference type="ARBA" id="ARBA00007847"/>
    </source>
</evidence>
<dbReference type="Proteomes" id="UP000037507">
    <property type="component" value="Unassembled WGS sequence"/>
</dbReference>
<dbReference type="Pfam" id="PF01177">
    <property type="entry name" value="Asp_Glu_race"/>
    <property type="match status" value="1"/>
</dbReference>
<dbReference type="STRING" id="1293045.H663_15940"/>
<dbReference type="RefSeq" id="WP_053175017.1">
    <property type="nucleotide sequence ID" value="NZ_LFYT02000013.1"/>
</dbReference>
<dbReference type="PANTHER" id="PTHR21198:SF7">
    <property type="entry name" value="ASPARTATE-GLUTAMATE RACEMASE FAMILY"/>
    <property type="match status" value="1"/>
</dbReference>
<dbReference type="InterPro" id="IPR001920">
    <property type="entry name" value="Asp/Glu_race"/>
</dbReference>
<evidence type="ECO:0000313" key="4">
    <source>
        <dbReference type="Proteomes" id="UP000037507"/>
    </source>
</evidence>
<evidence type="ECO:0000313" key="3">
    <source>
        <dbReference type="EMBL" id="PVE42520.1"/>
    </source>
</evidence>
<proteinExistence type="inferred from homology"/>
<name>A0A2T7UCU2_9BURK</name>
<organism evidence="3 4">
    <name type="scientific">Limnohabitans planktonicus II-D5</name>
    <dbReference type="NCBI Taxonomy" id="1293045"/>
    <lineage>
        <taxon>Bacteria</taxon>
        <taxon>Pseudomonadati</taxon>
        <taxon>Pseudomonadota</taxon>
        <taxon>Betaproteobacteria</taxon>
        <taxon>Burkholderiales</taxon>
        <taxon>Comamonadaceae</taxon>
        <taxon>Limnohabitans</taxon>
    </lineage>
</organism>
<accession>A0A2T7UCU2</accession>